<reference evidence="1" key="1">
    <citation type="submission" date="2018-02" db="EMBL/GenBank/DDBJ databases">
        <title>Rhizophora mucronata_Transcriptome.</title>
        <authorList>
            <person name="Meera S.P."/>
            <person name="Sreeshan A."/>
            <person name="Augustine A."/>
        </authorList>
    </citation>
    <scope>NUCLEOTIDE SEQUENCE</scope>
    <source>
        <tissue evidence="1">Leaf</tissue>
    </source>
</reference>
<dbReference type="EMBL" id="GGEC01065499">
    <property type="protein sequence ID" value="MBX45983.1"/>
    <property type="molecule type" value="Transcribed_RNA"/>
</dbReference>
<dbReference type="AlphaFoldDB" id="A0A2P2NU85"/>
<organism evidence="1">
    <name type="scientific">Rhizophora mucronata</name>
    <name type="common">Asiatic mangrove</name>
    <dbReference type="NCBI Taxonomy" id="61149"/>
    <lineage>
        <taxon>Eukaryota</taxon>
        <taxon>Viridiplantae</taxon>
        <taxon>Streptophyta</taxon>
        <taxon>Embryophyta</taxon>
        <taxon>Tracheophyta</taxon>
        <taxon>Spermatophyta</taxon>
        <taxon>Magnoliopsida</taxon>
        <taxon>eudicotyledons</taxon>
        <taxon>Gunneridae</taxon>
        <taxon>Pentapetalae</taxon>
        <taxon>rosids</taxon>
        <taxon>fabids</taxon>
        <taxon>Malpighiales</taxon>
        <taxon>Rhizophoraceae</taxon>
        <taxon>Rhizophora</taxon>
    </lineage>
</organism>
<name>A0A2P2NU85_RHIMU</name>
<protein>
    <submittedName>
        <fullName evidence="1">Uncharacterized protein</fullName>
    </submittedName>
</protein>
<evidence type="ECO:0000313" key="1">
    <source>
        <dbReference type="EMBL" id="MBX45983.1"/>
    </source>
</evidence>
<accession>A0A2P2NU85</accession>
<sequence>MRGLGALKTSERLLFVLPTND</sequence>
<proteinExistence type="predicted"/>